<dbReference type="Pfam" id="PF03993">
    <property type="entry name" value="DUF349"/>
    <property type="match status" value="2"/>
</dbReference>
<dbReference type="EMBL" id="BAABEY010000034">
    <property type="protein sequence ID" value="GAA4445501.1"/>
    <property type="molecule type" value="Genomic_DNA"/>
</dbReference>
<feature type="coiled-coil region" evidence="1">
    <location>
        <begin position="42"/>
        <end position="76"/>
    </location>
</feature>
<evidence type="ECO:0000313" key="2">
    <source>
        <dbReference type="EMBL" id="GAA4445501.1"/>
    </source>
</evidence>
<evidence type="ECO:0000313" key="3">
    <source>
        <dbReference type="Proteomes" id="UP001501508"/>
    </source>
</evidence>
<dbReference type="RefSeq" id="WP_345032009.1">
    <property type="nucleotide sequence ID" value="NZ_BAABEY010000034.1"/>
</dbReference>
<sequence>MENITLMQEHGYIKDGKVFLKGYLNYPDRQIGEVKRTEQDAIDYFKNRYSIAESKVNQLEQEVEEAQNKGSYLTKLLQLRQKLLGFDAIGDFPVLLAKLDQLESYLTELIQVNQIKNLEIKRALIEDAEEAARIEDWQEGTDKLQEIKAKWIRTGSIDKIYGDEIEANFQQILDDFFQRRREHFAEQNQIIQQRIDAYEDLIKQAKTLTWMSDLDEAYKKARQLRFAWNEVGEVPPKKFFKISKAYRHFVKLFYDKYNNAKGIEPKVKIDPRILEQQKILAQAEYHLKNDTIEVAADQTKVLLSKWREIRLPFKLADKELAEKFRNVCDKVFELSYLRRVLLRKYPAFDLKSPEEQIRTKMKEMEWLVKREKTDLEIAIQMLESNPPTDEESLKQRNGSINIQKRKVAMKERILKEFERELLSV</sequence>
<evidence type="ECO:0008006" key="4">
    <source>
        <dbReference type="Google" id="ProtNLM"/>
    </source>
</evidence>
<dbReference type="InterPro" id="IPR007139">
    <property type="entry name" value="DUF349"/>
</dbReference>
<keyword evidence="3" id="KW-1185">Reference proteome</keyword>
<protein>
    <recommendedName>
        <fullName evidence="4">DUF349 domain-containing protein</fullName>
    </recommendedName>
</protein>
<accession>A0ABP8M938</accession>
<keyword evidence="1" id="KW-0175">Coiled coil</keyword>
<organism evidence="2 3">
    <name type="scientific">Ravibacter arvi</name>
    <dbReference type="NCBI Taxonomy" id="2051041"/>
    <lineage>
        <taxon>Bacteria</taxon>
        <taxon>Pseudomonadati</taxon>
        <taxon>Bacteroidota</taxon>
        <taxon>Cytophagia</taxon>
        <taxon>Cytophagales</taxon>
        <taxon>Spirosomataceae</taxon>
        <taxon>Ravibacter</taxon>
    </lineage>
</organism>
<gene>
    <name evidence="2" type="ORF">GCM10023091_37230</name>
</gene>
<proteinExistence type="predicted"/>
<evidence type="ECO:0000256" key="1">
    <source>
        <dbReference type="SAM" id="Coils"/>
    </source>
</evidence>
<comment type="caution">
    <text evidence="2">The sequence shown here is derived from an EMBL/GenBank/DDBJ whole genome shotgun (WGS) entry which is preliminary data.</text>
</comment>
<name>A0ABP8M938_9BACT</name>
<reference evidence="3" key="1">
    <citation type="journal article" date="2019" name="Int. J. Syst. Evol. Microbiol.">
        <title>The Global Catalogue of Microorganisms (GCM) 10K type strain sequencing project: providing services to taxonomists for standard genome sequencing and annotation.</title>
        <authorList>
            <consortium name="The Broad Institute Genomics Platform"/>
            <consortium name="The Broad Institute Genome Sequencing Center for Infectious Disease"/>
            <person name="Wu L."/>
            <person name="Ma J."/>
        </authorList>
    </citation>
    <scope>NUCLEOTIDE SEQUENCE [LARGE SCALE GENOMIC DNA]</scope>
    <source>
        <strain evidence="3">JCM 31920</strain>
    </source>
</reference>
<dbReference type="Proteomes" id="UP001501508">
    <property type="component" value="Unassembled WGS sequence"/>
</dbReference>